<feature type="transmembrane region" description="Helical" evidence="1">
    <location>
        <begin position="44"/>
        <end position="63"/>
    </location>
</feature>
<sequence length="389" mass="44547">MNNLKEQLKRELRADVPFTEDMKQRMLTPKRPVKIRTPNQHWQVPLIALTFVLIVGFVLKLQFTPHEATASKTVSTLPTDPDDLVSLLQKNETVLPIIESKNLKVINPTISYVMGKQWALSNLPMVIDPQGEIEVGDYIAYYDRYDIVVSPVFGIEGDHVQTSNGQVSLNGKFLALPGAVAPVQFPQPEQQEIYKYYFNSRFHMGDAKMQTIDVNLAPLHENEYAVYMNKKGGTVGVVKNDTFIGKIVGVKKLEPTFTLTTEEQSLYNAFKENYDLNILKGVKPLTVAKMYAFSEAQGDYLTHYSLLAKHTRSEIEKYLDKQNIKEYYFTREIQMLISAYNYNGIEEAEFEQLSQSQGTIQFFIPFTNVPFKMKMIKNEQGVWHPTTDF</sequence>
<keyword evidence="1" id="KW-0812">Transmembrane</keyword>
<accession>A0ABY2SXA0</accession>
<name>A0ABY2SXA0_9BACI</name>
<comment type="caution">
    <text evidence="2">The sequence shown here is derived from an EMBL/GenBank/DDBJ whole genome shotgun (WGS) entry which is preliminary data.</text>
</comment>
<dbReference type="RefSeq" id="WP_108030539.1">
    <property type="nucleotide sequence ID" value="NZ_PYUE01000004.1"/>
</dbReference>
<evidence type="ECO:0000313" key="3">
    <source>
        <dbReference type="Proteomes" id="UP000308330"/>
    </source>
</evidence>
<reference evidence="2 3" key="1">
    <citation type="submission" date="2019-04" db="EMBL/GenBank/DDBJ databases">
        <title>Lysinibacillus genome sequencing.</title>
        <authorList>
            <person name="Dunlap C."/>
        </authorList>
    </citation>
    <scope>NUCLEOTIDE SEQUENCE [LARGE SCALE GENOMIC DNA]</scope>
    <source>
        <strain evidence="2 3">KCTC 33042</strain>
    </source>
</reference>
<evidence type="ECO:0000256" key="1">
    <source>
        <dbReference type="SAM" id="Phobius"/>
    </source>
</evidence>
<gene>
    <name evidence="2" type="ORF">FC748_08610</name>
</gene>
<protein>
    <submittedName>
        <fullName evidence="2">Uncharacterized protein</fullName>
    </submittedName>
</protein>
<organism evidence="2 3">
    <name type="scientific">Lysinibacillus tabacifolii</name>
    <dbReference type="NCBI Taxonomy" id="1173107"/>
    <lineage>
        <taxon>Bacteria</taxon>
        <taxon>Bacillati</taxon>
        <taxon>Bacillota</taxon>
        <taxon>Bacilli</taxon>
        <taxon>Bacillales</taxon>
        <taxon>Bacillaceae</taxon>
        <taxon>Lysinibacillus</taxon>
    </lineage>
</organism>
<keyword evidence="3" id="KW-1185">Reference proteome</keyword>
<dbReference type="InterPro" id="IPR036286">
    <property type="entry name" value="LexA/Signal_pep-like_sf"/>
</dbReference>
<evidence type="ECO:0000313" key="2">
    <source>
        <dbReference type="EMBL" id="TKI47706.1"/>
    </source>
</evidence>
<proteinExistence type="predicted"/>
<dbReference type="Gene3D" id="2.10.109.10">
    <property type="entry name" value="Umud Fragment, subunit A"/>
    <property type="match status" value="1"/>
</dbReference>
<dbReference type="SUPFAM" id="SSF51306">
    <property type="entry name" value="LexA/Signal peptidase"/>
    <property type="match status" value="1"/>
</dbReference>
<keyword evidence="1" id="KW-1133">Transmembrane helix</keyword>
<keyword evidence="1" id="KW-0472">Membrane</keyword>
<dbReference type="Proteomes" id="UP000308330">
    <property type="component" value="Unassembled WGS sequence"/>
</dbReference>
<dbReference type="EMBL" id="SZPT01000002">
    <property type="protein sequence ID" value="TKI47706.1"/>
    <property type="molecule type" value="Genomic_DNA"/>
</dbReference>